<dbReference type="InterPro" id="IPR049712">
    <property type="entry name" value="Poly_export"/>
</dbReference>
<feature type="chain" id="PRO_5045961956" evidence="2">
    <location>
        <begin position="39"/>
        <end position="362"/>
    </location>
</feature>
<evidence type="ECO:0000313" key="4">
    <source>
        <dbReference type="EMBL" id="MEA5390376.1"/>
    </source>
</evidence>
<accession>A0ABU5RRH3</accession>
<keyword evidence="1 2" id="KW-0732">Signal</keyword>
<gene>
    <name evidence="4" type="ORF">VB738_03780</name>
</gene>
<reference evidence="4 5" key="1">
    <citation type="submission" date="2023-12" db="EMBL/GenBank/DDBJ databases">
        <title>Baltic Sea Cyanobacteria.</title>
        <authorList>
            <person name="Delbaje E."/>
            <person name="Fewer D.P."/>
            <person name="Shishido T.K."/>
        </authorList>
    </citation>
    <scope>NUCLEOTIDE SEQUENCE [LARGE SCALE GENOMIC DNA]</scope>
    <source>
        <strain evidence="4 5">UHCC 0139</strain>
    </source>
</reference>
<dbReference type="PANTHER" id="PTHR33619:SF3">
    <property type="entry name" value="POLYSACCHARIDE EXPORT PROTEIN GFCE-RELATED"/>
    <property type="match status" value="1"/>
</dbReference>
<organism evidence="4 5">
    <name type="scientific">Cyanobium gracile UHCC 0139</name>
    <dbReference type="NCBI Taxonomy" id="3110308"/>
    <lineage>
        <taxon>Bacteria</taxon>
        <taxon>Bacillati</taxon>
        <taxon>Cyanobacteriota</taxon>
        <taxon>Cyanophyceae</taxon>
        <taxon>Synechococcales</taxon>
        <taxon>Prochlorococcaceae</taxon>
        <taxon>Cyanobium</taxon>
    </lineage>
</organism>
<keyword evidence="5" id="KW-1185">Reference proteome</keyword>
<sequence length="362" mass="38579">MIGQANRGNGSESTQMSKFHLWLLGLACCVGAAGAAQALPISPGDRVKVTIPEGEEFSGIFEINLNGELELPYLKGISAVGLEPEQLQKRVAQALVQQGFFQPSFLRVSLSVVQWAPVPVFVIGSAFQPGRVVINELSDVEQTQTPVQLSGQAPLNRMLTTALRRAGGVTPTADVTAVELKRGLRRQVVDLSGAFTGVPFKDIPLIAGDQVIVSDTGSVNPLIVRPSNITPTEVEINISNLTVPAAGNSVAGIGSQARNFPYGSRLSHAVISANCAGGTMVTNARRKAILVRTERASGKTTVYERGVEDLLRSSTDNANNPYLMADDGVACYDSKMTNFQAVLSIFTQFLNPAVLIYDRSIP</sequence>
<dbReference type="InterPro" id="IPR003715">
    <property type="entry name" value="Poly_export_N"/>
</dbReference>
<feature type="signal peptide" evidence="2">
    <location>
        <begin position="1"/>
        <end position="38"/>
    </location>
</feature>
<dbReference type="Gene3D" id="3.10.560.10">
    <property type="entry name" value="Outer membrane lipoprotein wza domain like"/>
    <property type="match status" value="1"/>
</dbReference>
<feature type="domain" description="Polysaccharide export protein N-terminal" evidence="3">
    <location>
        <begin position="36"/>
        <end position="102"/>
    </location>
</feature>
<comment type="caution">
    <text evidence="4">The sequence shown here is derived from an EMBL/GenBank/DDBJ whole genome shotgun (WGS) entry which is preliminary data.</text>
</comment>
<dbReference type="PANTHER" id="PTHR33619">
    <property type="entry name" value="POLYSACCHARIDE EXPORT PROTEIN GFCE-RELATED"/>
    <property type="match status" value="1"/>
</dbReference>
<evidence type="ECO:0000256" key="2">
    <source>
        <dbReference type="SAM" id="SignalP"/>
    </source>
</evidence>
<evidence type="ECO:0000313" key="5">
    <source>
        <dbReference type="Proteomes" id="UP001304461"/>
    </source>
</evidence>
<dbReference type="Pfam" id="PF02563">
    <property type="entry name" value="Poly_export"/>
    <property type="match status" value="1"/>
</dbReference>
<dbReference type="EMBL" id="JAYGHX010000002">
    <property type="protein sequence ID" value="MEA5390376.1"/>
    <property type="molecule type" value="Genomic_DNA"/>
</dbReference>
<dbReference type="RefSeq" id="WP_323304483.1">
    <property type="nucleotide sequence ID" value="NZ_JAYGHX010000002.1"/>
</dbReference>
<protein>
    <submittedName>
        <fullName evidence="4">Polysaccharide biosynthesis/export family protein</fullName>
    </submittedName>
</protein>
<evidence type="ECO:0000256" key="1">
    <source>
        <dbReference type="ARBA" id="ARBA00022729"/>
    </source>
</evidence>
<proteinExistence type="predicted"/>
<name>A0ABU5RRH3_9CYAN</name>
<evidence type="ECO:0000259" key="3">
    <source>
        <dbReference type="Pfam" id="PF02563"/>
    </source>
</evidence>
<dbReference type="Proteomes" id="UP001304461">
    <property type="component" value="Unassembled WGS sequence"/>
</dbReference>